<dbReference type="Proteomes" id="UP000298493">
    <property type="component" value="Unassembled WGS sequence"/>
</dbReference>
<dbReference type="AlphaFoldDB" id="A0A4Z1PFT3"/>
<sequence length="225" mass="25108">MSIEIIDLTSPKKQNPSPPEVERAIAAIPEAQIRSVLVTICRSIAQKSPEHAKDILDMLVASHQTPATAASINNNNKRPASVEEDSPEGRSKVTKVSTSDRPARVSRTRLRQFHARPPLKTGVGTTPSTPTQPKKKQGVPSPEICKNCGEELSYEDDGCCKVTMMGYLKRERYQEILNNSDSDDGGECEYGCGECGFDEEWRPDDDTWCKPRRMANARRDKAKYW</sequence>
<accession>A0A4Z1PFT3</accession>
<keyword evidence="3" id="KW-1185">Reference proteome</keyword>
<proteinExistence type="predicted"/>
<evidence type="ECO:0000256" key="1">
    <source>
        <dbReference type="SAM" id="MobiDB-lite"/>
    </source>
</evidence>
<name>A0A4Z1PFT3_9PEZI</name>
<gene>
    <name evidence="2" type="ORF">E6O75_ATG07788</name>
</gene>
<comment type="caution">
    <text evidence="2">The sequence shown here is derived from an EMBL/GenBank/DDBJ whole genome shotgun (WGS) entry which is preliminary data.</text>
</comment>
<dbReference type="OrthoDB" id="10515133at2759"/>
<feature type="compositionally biased region" description="Basic residues" evidence="1">
    <location>
        <begin position="104"/>
        <end position="114"/>
    </location>
</feature>
<dbReference type="EMBL" id="SNSC02000011">
    <property type="protein sequence ID" value="TID20328.1"/>
    <property type="molecule type" value="Genomic_DNA"/>
</dbReference>
<feature type="region of interest" description="Disordered" evidence="1">
    <location>
        <begin position="67"/>
        <end position="142"/>
    </location>
</feature>
<feature type="compositionally biased region" description="Polar residues" evidence="1">
    <location>
        <begin position="67"/>
        <end position="78"/>
    </location>
</feature>
<evidence type="ECO:0000313" key="2">
    <source>
        <dbReference type="EMBL" id="TID20328.1"/>
    </source>
</evidence>
<organism evidence="2 3">
    <name type="scientific">Venturia nashicola</name>
    <dbReference type="NCBI Taxonomy" id="86259"/>
    <lineage>
        <taxon>Eukaryota</taxon>
        <taxon>Fungi</taxon>
        <taxon>Dikarya</taxon>
        <taxon>Ascomycota</taxon>
        <taxon>Pezizomycotina</taxon>
        <taxon>Dothideomycetes</taxon>
        <taxon>Pleosporomycetidae</taxon>
        <taxon>Venturiales</taxon>
        <taxon>Venturiaceae</taxon>
        <taxon>Venturia</taxon>
    </lineage>
</organism>
<protein>
    <submittedName>
        <fullName evidence="2">Uncharacterized protein</fullName>
    </submittedName>
</protein>
<reference evidence="2 3" key="1">
    <citation type="submission" date="2019-04" db="EMBL/GenBank/DDBJ databases">
        <title>High contiguity whole genome sequence and gene annotation resource for two Venturia nashicola isolates.</title>
        <authorList>
            <person name="Prokchorchik M."/>
            <person name="Won K."/>
            <person name="Lee Y."/>
            <person name="Choi E.D."/>
            <person name="Segonzac C."/>
            <person name="Sohn K.H."/>
        </authorList>
    </citation>
    <scope>NUCLEOTIDE SEQUENCE [LARGE SCALE GENOMIC DNA]</scope>
    <source>
        <strain evidence="2 3">PRI2</strain>
    </source>
</reference>
<evidence type="ECO:0000313" key="3">
    <source>
        <dbReference type="Proteomes" id="UP000298493"/>
    </source>
</evidence>